<keyword evidence="3 8" id="KW-0436">Ligase</keyword>
<dbReference type="GO" id="GO:0015940">
    <property type="term" value="P:pantothenate biosynthetic process"/>
    <property type="evidence" value="ECO:0007669"/>
    <property type="project" value="UniProtKB-UniRule"/>
</dbReference>
<feature type="active site" description="Proton donor" evidence="8">
    <location>
        <position position="37"/>
    </location>
</feature>
<proteinExistence type="inferred from homology"/>
<comment type="subcellular location">
    <subcellularLocation>
        <location evidence="8">Cytoplasm</location>
    </subcellularLocation>
</comment>
<feature type="binding site" evidence="8">
    <location>
        <begin position="147"/>
        <end position="150"/>
    </location>
    <ligand>
        <name>ATP</name>
        <dbReference type="ChEBI" id="CHEBI:30616"/>
    </ligand>
</feature>
<dbReference type="PANTHER" id="PTHR21299">
    <property type="entry name" value="CYTIDYLATE KINASE/PANTOATE-BETA-ALANINE LIGASE"/>
    <property type="match status" value="1"/>
</dbReference>
<evidence type="ECO:0000256" key="6">
    <source>
        <dbReference type="ARBA" id="ARBA00022840"/>
    </source>
</evidence>
<dbReference type="AlphaFoldDB" id="A0A2A5WHD1"/>
<feature type="binding site" evidence="8">
    <location>
        <position position="61"/>
    </location>
    <ligand>
        <name>beta-alanine</name>
        <dbReference type="ChEBI" id="CHEBI:57966"/>
    </ligand>
</feature>
<evidence type="ECO:0000313" key="10">
    <source>
        <dbReference type="Proteomes" id="UP000219327"/>
    </source>
</evidence>
<evidence type="ECO:0000256" key="7">
    <source>
        <dbReference type="ARBA" id="ARBA00048258"/>
    </source>
</evidence>
<dbReference type="NCBIfam" id="TIGR00018">
    <property type="entry name" value="panC"/>
    <property type="match status" value="1"/>
</dbReference>
<dbReference type="GO" id="GO:0005829">
    <property type="term" value="C:cytosol"/>
    <property type="evidence" value="ECO:0007669"/>
    <property type="project" value="TreeGrafter"/>
</dbReference>
<organism evidence="9 10">
    <name type="scientific">OM182 bacterium MED-G24</name>
    <dbReference type="NCBI Taxonomy" id="1986255"/>
    <lineage>
        <taxon>Bacteria</taxon>
        <taxon>Pseudomonadati</taxon>
        <taxon>Pseudomonadota</taxon>
        <taxon>Gammaproteobacteria</taxon>
        <taxon>OMG group</taxon>
        <taxon>OM182 clade</taxon>
    </lineage>
</organism>
<keyword evidence="4 8" id="KW-0566">Pantothenate biosynthesis</keyword>
<dbReference type="InterPro" id="IPR042176">
    <property type="entry name" value="Pantoate_ligase_C"/>
</dbReference>
<feature type="binding site" evidence="8">
    <location>
        <begin position="184"/>
        <end position="187"/>
    </location>
    <ligand>
        <name>ATP</name>
        <dbReference type="ChEBI" id="CHEBI:30616"/>
    </ligand>
</feature>
<comment type="miscellaneous">
    <text evidence="8">The reaction proceeds by a bi uni uni bi ping pong mechanism.</text>
</comment>
<keyword evidence="5 8" id="KW-0547">Nucleotide-binding</keyword>
<dbReference type="EMBL" id="NTKD01000081">
    <property type="protein sequence ID" value="PDH35821.1"/>
    <property type="molecule type" value="Genomic_DNA"/>
</dbReference>
<evidence type="ECO:0000256" key="1">
    <source>
        <dbReference type="ARBA" id="ARBA00004990"/>
    </source>
</evidence>
<dbReference type="Proteomes" id="UP000219327">
    <property type="component" value="Unassembled WGS sequence"/>
</dbReference>
<feature type="binding site" evidence="8">
    <location>
        <position position="61"/>
    </location>
    <ligand>
        <name>(R)-pantoate</name>
        <dbReference type="ChEBI" id="CHEBI:15980"/>
    </ligand>
</feature>
<dbReference type="GO" id="GO:0004592">
    <property type="term" value="F:pantoate-beta-alanine ligase activity"/>
    <property type="evidence" value="ECO:0007669"/>
    <property type="project" value="UniProtKB-UniRule"/>
</dbReference>
<comment type="pathway">
    <text evidence="1 8">Cofactor biosynthesis; (R)-pantothenate biosynthesis; (R)-pantothenate from (R)-pantoate and beta-alanine: step 1/1.</text>
</comment>
<dbReference type="SUPFAM" id="SSF52374">
    <property type="entry name" value="Nucleotidylyl transferase"/>
    <property type="match status" value="1"/>
</dbReference>
<dbReference type="Gene3D" id="3.30.1300.10">
    <property type="entry name" value="Pantoate-beta-alanine ligase, C-terminal domain"/>
    <property type="match status" value="1"/>
</dbReference>
<protein>
    <recommendedName>
        <fullName evidence="8">Pantothenate synthetase</fullName>
        <shortName evidence="8">PS</shortName>
        <ecNumber evidence="8">6.3.2.1</ecNumber>
    </recommendedName>
    <alternativeName>
        <fullName evidence="8">Pantoate--beta-alanine ligase</fullName>
    </alternativeName>
    <alternativeName>
        <fullName evidence="8">Pantoate-activating enzyme</fullName>
    </alternativeName>
</protein>
<dbReference type="PANTHER" id="PTHR21299:SF1">
    <property type="entry name" value="PANTOATE--BETA-ALANINE LIGASE"/>
    <property type="match status" value="1"/>
</dbReference>
<dbReference type="UniPathway" id="UPA00028">
    <property type="reaction ID" value="UER00005"/>
</dbReference>
<dbReference type="Gene3D" id="3.40.50.620">
    <property type="entry name" value="HUPs"/>
    <property type="match status" value="1"/>
</dbReference>
<accession>A0A2A5WHD1</accession>
<dbReference type="EC" id="6.3.2.1" evidence="8"/>
<evidence type="ECO:0000256" key="2">
    <source>
        <dbReference type="ARBA" id="ARBA00009256"/>
    </source>
</evidence>
<comment type="similarity">
    <text evidence="2 8">Belongs to the pantothenate synthetase family.</text>
</comment>
<comment type="function">
    <text evidence="8">Catalyzes the condensation of pantoate with beta-alanine in an ATP-dependent reaction via a pantoyl-adenylate intermediate.</text>
</comment>
<keyword evidence="8" id="KW-0963">Cytoplasm</keyword>
<reference evidence="9 10" key="1">
    <citation type="submission" date="2017-08" db="EMBL/GenBank/DDBJ databases">
        <title>Fine stratification of microbial communities through a metagenomic profile of the photic zone.</title>
        <authorList>
            <person name="Haro-Moreno J.M."/>
            <person name="Lopez-Perez M."/>
            <person name="De La Torre J."/>
            <person name="Picazo A."/>
            <person name="Camacho A."/>
            <person name="Rodriguez-Valera F."/>
        </authorList>
    </citation>
    <scope>NUCLEOTIDE SEQUENCE [LARGE SCALE GENOMIC DNA]</scope>
    <source>
        <strain evidence="9">MED-G24</strain>
    </source>
</reference>
<evidence type="ECO:0000256" key="3">
    <source>
        <dbReference type="ARBA" id="ARBA00022598"/>
    </source>
</evidence>
<dbReference type="InterPro" id="IPR014729">
    <property type="entry name" value="Rossmann-like_a/b/a_fold"/>
</dbReference>
<dbReference type="Pfam" id="PF02569">
    <property type="entry name" value="Pantoate_ligase"/>
    <property type="match status" value="1"/>
</dbReference>
<dbReference type="InterPro" id="IPR003721">
    <property type="entry name" value="Pantoate_ligase"/>
</dbReference>
<evidence type="ECO:0000313" key="9">
    <source>
        <dbReference type="EMBL" id="PDH35821.1"/>
    </source>
</evidence>
<dbReference type="GO" id="GO:0005524">
    <property type="term" value="F:ATP binding"/>
    <property type="evidence" value="ECO:0007669"/>
    <property type="project" value="UniProtKB-KW"/>
</dbReference>
<feature type="binding site" evidence="8">
    <location>
        <position position="176"/>
    </location>
    <ligand>
        <name>ATP</name>
        <dbReference type="ChEBI" id="CHEBI:30616"/>
    </ligand>
</feature>
<feature type="binding site" evidence="8">
    <location>
        <begin position="30"/>
        <end position="37"/>
    </location>
    <ligand>
        <name>ATP</name>
        <dbReference type="ChEBI" id="CHEBI:30616"/>
    </ligand>
</feature>
<comment type="caution">
    <text evidence="9">The sequence shown here is derived from an EMBL/GenBank/DDBJ whole genome shotgun (WGS) entry which is preliminary data.</text>
</comment>
<name>A0A2A5WHD1_9GAMM</name>
<sequence>MSISTIHTVHGMRAWQQTIGASRVGFVATMGALHTGHAALIERSVSECDLTVVSVYVNPTQFDQADDLKIYPRTLDTDVALADSLGADLVFAPTWEEMYPDEFRYQVDEAEFSRELCGAHREGHFTGVLTVVMKLLNIVRPERAYFGEKDYQQFKLISDMVRAFHMDAEMVPCATVRESDGLALSSRNLNLSCDARETAPIIHQLIASDRSDQEVIEALTEAGFNVDYVVSKYGRRFVAARIGDDEREVRLIDNVPRPMTDLQGESA</sequence>
<gene>
    <name evidence="8 9" type="primary">panC</name>
    <name evidence="9" type="ORF">CNE99_10625</name>
</gene>
<evidence type="ECO:0000256" key="4">
    <source>
        <dbReference type="ARBA" id="ARBA00022655"/>
    </source>
</evidence>
<evidence type="ECO:0000256" key="5">
    <source>
        <dbReference type="ARBA" id="ARBA00022741"/>
    </source>
</evidence>
<dbReference type="HAMAP" id="MF_00158">
    <property type="entry name" value="PanC"/>
    <property type="match status" value="1"/>
</dbReference>
<keyword evidence="6 8" id="KW-0067">ATP-binding</keyword>
<evidence type="ECO:0000256" key="8">
    <source>
        <dbReference type="HAMAP-Rule" id="MF_00158"/>
    </source>
</evidence>
<comment type="subunit">
    <text evidence="8">Homodimer.</text>
</comment>
<comment type="catalytic activity">
    <reaction evidence="7 8">
        <text>(R)-pantoate + beta-alanine + ATP = (R)-pantothenate + AMP + diphosphate + H(+)</text>
        <dbReference type="Rhea" id="RHEA:10912"/>
        <dbReference type="ChEBI" id="CHEBI:15378"/>
        <dbReference type="ChEBI" id="CHEBI:15980"/>
        <dbReference type="ChEBI" id="CHEBI:29032"/>
        <dbReference type="ChEBI" id="CHEBI:30616"/>
        <dbReference type="ChEBI" id="CHEBI:33019"/>
        <dbReference type="ChEBI" id="CHEBI:57966"/>
        <dbReference type="ChEBI" id="CHEBI:456215"/>
        <dbReference type="EC" id="6.3.2.1"/>
    </reaction>
</comment>
<feature type="binding site" evidence="8">
    <location>
        <position position="153"/>
    </location>
    <ligand>
        <name>(R)-pantoate</name>
        <dbReference type="ChEBI" id="CHEBI:15980"/>
    </ligand>
</feature>